<evidence type="ECO:0000256" key="1">
    <source>
        <dbReference type="SAM" id="MobiDB-lite"/>
    </source>
</evidence>
<evidence type="ECO:0000313" key="3">
    <source>
        <dbReference type="Proteomes" id="UP000799538"/>
    </source>
</evidence>
<accession>A0A6A6G6V0</accession>
<name>A0A6A6G6V0_9PEZI</name>
<proteinExistence type="predicted"/>
<keyword evidence="3" id="KW-1185">Reference proteome</keyword>
<dbReference type="AlphaFoldDB" id="A0A6A6G6V0"/>
<gene>
    <name evidence="2" type="ORF">BDZ85DRAFT_16004</name>
</gene>
<dbReference type="Proteomes" id="UP000799538">
    <property type="component" value="Unassembled WGS sequence"/>
</dbReference>
<evidence type="ECO:0000313" key="2">
    <source>
        <dbReference type="EMBL" id="KAF2221354.1"/>
    </source>
</evidence>
<sequence>MDMSSFPGVRRMRTMASPKPLLSDYTAGDGRRLVKQAWVREANPTHAGSATDVLLGRCGGGRVERLQVTKSVLSNDDRKMCPEMPRGCSGIFNAATPGRIRKSLYDFRMRRELVSSACFNCYFVACFVGLRKLQSVEWLNFSRGEGGAGKAEEDMGVSAGGKRETMT</sequence>
<reference evidence="3" key="1">
    <citation type="journal article" date="2020" name="Stud. Mycol.">
        <title>101 Dothideomycetes genomes: A test case for predicting lifestyles and emergence of pathogens.</title>
        <authorList>
            <person name="Haridas S."/>
            <person name="Albert R."/>
            <person name="Binder M."/>
            <person name="Bloem J."/>
            <person name="LaButti K."/>
            <person name="Salamov A."/>
            <person name="Andreopoulos B."/>
            <person name="Baker S."/>
            <person name="Barry K."/>
            <person name="Bills G."/>
            <person name="Bluhm B."/>
            <person name="Cannon C."/>
            <person name="Castanera R."/>
            <person name="Culley D."/>
            <person name="Daum C."/>
            <person name="Ezra D."/>
            <person name="Gonzalez J."/>
            <person name="Henrissat B."/>
            <person name="Kuo A."/>
            <person name="Liang C."/>
            <person name="Lipzen A."/>
            <person name="Lutzoni F."/>
            <person name="Magnuson J."/>
            <person name="Mondo S."/>
            <person name="Nolan M."/>
            <person name="Ohm R."/>
            <person name="Pangilinan J."/>
            <person name="Park H.-J."/>
            <person name="Ramirez L."/>
            <person name="Alfaro M."/>
            <person name="Sun H."/>
            <person name="Tritt A."/>
            <person name="Yoshinaga Y."/>
            <person name="Zwiers L.-H."/>
            <person name="Turgeon B."/>
            <person name="Goodwin S."/>
            <person name="Spatafora J."/>
            <person name="Crous P."/>
            <person name="Grigoriev I."/>
        </authorList>
    </citation>
    <scope>NUCLEOTIDE SEQUENCE [LARGE SCALE GENOMIC DNA]</scope>
    <source>
        <strain evidence="3">CECT 20119</strain>
    </source>
</reference>
<feature type="region of interest" description="Disordered" evidence="1">
    <location>
        <begin position="145"/>
        <end position="167"/>
    </location>
</feature>
<dbReference type="EMBL" id="ML992510">
    <property type="protein sequence ID" value="KAF2221354.1"/>
    <property type="molecule type" value="Genomic_DNA"/>
</dbReference>
<protein>
    <submittedName>
        <fullName evidence="2">Uncharacterized protein</fullName>
    </submittedName>
</protein>
<dbReference type="OrthoDB" id="10516751at2759"/>
<organism evidence="2 3">
    <name type="scientific">Elsinoe ampelina</name>
    <dbReference type="NCBI Taxonomy" id="302913"/>
    <lineage>
        <taxon>Eukaryota</taxon>
        <taxon>Fungi</taxon>
        <taxon>Dikarya</taxon>
        <taxon>Ascomycota</taxon>
        <taxon>Pezizomycotina</taxon>
        <taxon>Dothideomycetes</taxon>
        <taxon>Dothideomycetidae</taxon>
        <taxon>Myriangiales</taxon>
        <taxon>Elsinoaceae</taxon>
        <taxon>Elsinoe</taxon>
    </lineage>
</organism>